<keyword evidence="5" id="KW-0418">Kinase</keyword>
<evidence type="ECO:0000256" key="3">
    <source>
        <dbReference type="ARBA" id="ARBA00023274"/>
    </source>
</evidence>
<dbReference type="GO" id="GO:0003735">
    <property type="term" value="F:structural constituent of ribosome"/>
    <property type="evidence" value="ECO:0007669"/>
    <property type="project" value="InterPro"/>
</dbReference>
<dbReference type="EMBL" id="LBZL01000014">
    <property type="protein sequence ID" value="KKR70076.1"/>
    <property type="molecule type" value="Genomic_DNA"/>
</dbReference>
<dbReference type="AlphaFoldDB" id="A0A0G0T5T2"/>
<dbReference type="InterPro" id="IPR037147">
    <property type="entry name" value="Ribosomal_bL28_sf"/>
</dbReference>
<evidence type="ECO:0000256" key="1">
    <source>
        <dbReference type="ARBA" id="ARBA00008760"/>
    </source>
</evidence>
<keyword evidence="5" id="KW-0808">Transferase</keyword>
<keyword evidence="3 4" id="KW-0687">Ribonucleoprotein</keyword>
<evidence type="ECO:0000256" key="4">
    <source>
        <dbReference type="HAMAP-Rule" id="MF_00373"/>
    </source>
</evidence>
<dbReference type="Pfam" id="PF00830">
    <property type="entry name" value="Ribosomal_L28"/>
    <property type="match status" value="1"/>
</dbReference>
<proteinExistence type="inferred from homology"/>
<dbReference type="GO" id="GO:1990904">
    <property type="term" value="C:ribonucleoprotein complex"/>
    <property type="evidence" value="ECO:0007669"/>
    <property type="project" value="UniProtKB-KW"/>
</dbReference>
<name>A0A0G0T5T2_9BACT</name>
<dbReference type="SUPFAM" id="SSF143800">
    <property type="entry name" value="L28p-like"/>
    <property type="match status" value="1"/>
</dbReference>
<evidence type="ECO:0000313" key="5">
    <source>
        <dbReference type="EMBL" id="KKR70076.1"/>
    </source>
</evidence>
<sequence>MKKICAITKKGSVIGGGYSNRTRATKFNPTGKKRKYPNLQKKKIFIPELNKTINIEISARGMRTLKKRGTYATLLKAGLIQAK</sequence>
<dbReference type="Gene3D" id="2.30.170.40">
    <property type="entry name" value="Ribosomal protein L28/L24"/>
    <property type="match status" value="1"/>
</dbReference>
<dbReference type="HAMAP" id="MF_00373">
    <property type="entry name" value="Ribosomal_bL28"/>
    <property type="match status" value="1"/>
</dbReference>
<comment type="caution">
    <text evidence="5">The sequence shown here is derived from an EMBL/GenBank/DDBJ whole genome shotgun (WGS) entry which is preliminary data.</text>
</comment>
<dbReference type="InterPro" id="IPR034704">
    <property type="entry name" value="Ribosomal_bL28/bL31-like_sf"/>
</dbReference>
<comment type="similarity">
    <text evidence="1 4">Belongs to the bacterial ribosomal protein bL28 family.</text>
</comment>
<gene>
    <name evidence="4" type="primary">rpmB</name>
    <name evidence="5" type="ORF">UU13_C0014G0002</name>
</gene>
<dbReference type="GO" id="GO:0006412">
    <property type="term" value="P:translation"/>
    <property type="evidence" value="ECO:0007669"/>
    <property type="project" value="UniProtKB-UniRule"/>
</dbReference>
<evidence type="ECO:0000313" key="6">
    <source>
        <dbReference type="Proteomes" id="UP000034452"/>
    </source>
</evidence>
<reference evidence="5 6" key="1">
    <citation type="journal article" date="2015" name="Nature">
        <title>rRNA introns, odd ribosomes, and small enigmatic genomes across a large radiation of phyla.</title>
        <authorList>
            <person name="Brown C.T."/>
            <person name="Hug L.A."/>
            <person name="Thomas B.C."/>
            <person name="Sharon I."/>
            <person name="Castelle C.J."/>
            <person name="Singh A."/>
            <person name="Wilkins M.J."/>
            <person name="Williams K.H."/>
            <person name="Banfield J.F."/>
        </authorList>
    </citation>
    <scope>NUCLEOTIDE SEQUENCE [LARGE SCALE GENOMIC DNA]</scope>
</reference>
<dbReference type="InterPro" id="IPR026569">
    <property type="entry name" value="Ribosomal_bL28"/>
</dbReference>
<protein>
    <recommendedName>
        <fullName evidence="4">Large ribosomal subunit protein bL28</fullName>
    </recommendedName>
</protein>
<organism evidence="5 6">
    <name type="scientific">Candidatus Nomurabacteria bacterium GW2011_GWB1_40_7</name>
    <dbReference type="NCBI Taxonomy" id="1618744"/>
    <lineage>
        <taxon>Bacteria</taxon>
        <taxon>Candidatus Nomuraibacteriota</taxon>
    </lineage>
</organism>
<dbReference type="GO" id="GO:0016301">
    <property type="term" value="F:kinase activity"/>
    <property type="evidence" value="ECO:0007669"/>
    <property type="project" value="UniProtKB-KW"/>
</dbReference>
<dbReference type="Proteomes" id="UP000034452">
    <property type="component" value="Unassembled WGS sequence"/>
</dbReference>
<evidence type="ECO:0000256" key="2">
    <source>
        <dbReference type="ARBA" id="ARBA00022980"/>
    </source>
</evidence>
<accession>A0A0G0T5T2</accession>
<dbReference type="GO" id="GO:0005840">
    <property type="term" value="C:ribosome"/>
    <property type="evidence" value="ECO:0007669"/>
    <property type="project" value="UniProtKB-KW"/>
</dbReference>
<keyword evidence="2 4" id="KW-0689">Ribosomal protein</keyword>